<reference evidence="4" key="1">
    <citation type="journal article" date="2012" name="Science">
        <title>The Paleozoic origin of enzymatic lignin decomposition reconstructed from 31 fungal genomes.</title>
        <authorList>
            <person name="Floudas D."/>
            <person name="Binder M."/>
            <person name="Riley R."/>
            <person name="Barry K."/>
            <person name="Blanchette R.A."/>
            <person name="Henrissat B."/>
            <person name="Martinez A.T."/>
            <person name="Otillar R."/>
            <person name="Spatafora J.W."/>
            <person name="Yadav J.S."/>
            <person name="Aerts A."/>
            <person name="Benoit I."/>
            <person name="Boyd A."/>
            <person name="Carlson A."/>
            <person name="Copeland A."/>
            <person name="Coutinho P.M."/>
            <person name="de Vries R.P."/>
            <person name="Ferreira P."/>
            <person name="Findley K."/>
            <person name="Foster B."/>
            <person name="Gaskell J."/>
            <person name="Glotzer D."/>
            <person name="Gorecki P."/>
            <person name="Heitman J."/>
            <person name="Hesse C."/>
            <person name="Hori C."/>
            <person name="Igarashi K."/>
            <person name="Jurgens J.A."/>
            <person name="Kallen N."/>
            <person name="Kersten P."/>
            <person name="Kohler A."/>
            <person name="Kuees U."/>
            <person name="Kumar T.K.A."/>
            <person name="Kuo A."/>
            <person name="LaButti K."/>
            <person name="Larrondo L.F."/>
            <person name="Lindquist E."/>
            <person name="Ling A."/>
            <person name="Lombard V."/>
            <person name="Lucas S."/>
            <person name="Lundell T."/>
            <person name="Martin R."/>
            <person name="McLaughlin D.J."/>
            <person name="Morgenstern I."/>
            <person name="Morin E."/>
            <person name="Murat C."/>
            <person name="Nagy L.G."/>
            <person name="Nolan M."/>
            <person name="Ohm R.A."/>
            <person name="Patyshakuliyeva A."/>
            <person name="Rokas A."/>
            <person name="Ruiz-Duenas F.J."/>
            <person name="Sabat G."/>
            <person name="Salamov A."/>
            <person name="Samejima M."/>
            <person name="Schmutz J."/>
            <person name="Slot J.C."/>
            <person name="St John F."/>
            <person name="Stenlid J."/>
            <person name="Sun H."/>
            <person name="Sun S."/>
            <person name="Syed K."/>
            <person name="Tsang A."/>
            <person name="Wiebenga A."/>
            <person name="Young D."/>
            <person name="Pisabarro A."/>
            <person name="Eastwood D.C."/>
            <person name="Martin F."/>
            <person name="Cullen D."/>
            <person name="Grigoriev I.V."/>
            <person name="Hibbett D.S."/>
        </authorList>
    </citation>
    <scope>NUCLEOTIDE SEQUENCE [LARGE SCALE GENOMIC DNA]</scope>
    <source>
        <strain evidence="4">RWD-64-598 SS2</strain>
    </source>
</reference>
<accession>A0A5M3MY49</accession>
<evidence type="ECO:0000313" key="3">
    <source>
        <dbReference type="EMBL" id="EIW83947.1"/>
    </source>
</evidence>
<dbReference type="OrthoDB" id="3271139at2759"/>
<dbReference type="Gene3D" id="1.10.510.10">
    <property type="entry name" value="Transferase(Phosphotransferase) domain 1"/>
    <property type="match status" value="1"/>
</dbReference>
<dbReference type="InterPro" id="IPR011009">
    <property type="entry name" value="Kinase-like_dom_sf"/>
</dbReference>
<protein>
    <recommendedName>
        <fullName evidence="2">Fungal-type protein kinase domain-containing protein</fullName>
    </recommendedName>
</protein>
<comment type="caution">
    <text evidence="3">The sequence shown here is derived from an EMBL/GenBank/DDBJ whole genome shotgun (WGS) entry which is preliminary data.</text>
</comment>
<dbReference type="PANTHER" id="PTHR38248:SF2">
    <property type="entry name" value="FUNK1 11"/>
    <property type="match status" value="1"/>
</dbReference>
<gene>
    <name evidence="3" type="ORF">CONPUDRAFT_99596</name>
</gene>
<dbReference type="EMBL" id="JH711575">
    <property type="protein sequence ID" value="EIW83947.1"/>
    <property type="molecule type" value="Genomic_DNA"/>
</dbReference>
<dbReference type="Proteomes" id="UP000053558">
    <property type="component" value="Unassembled WGS sequence"/>
</dbReference>
<keyword evidence="4" id="KW-1185">Reference proteome</keyword>
<feature type="compositionally biased region" description="Polar residues" evidence="1">
    <location>
        <begin position="219"/>
        <end position="239"/>
    </location>
</feature>
<feature type="domain" description="Fungal-type protein kinase" evidence="2">
    <location>
        <begin position="1"/>
        <end position="411"/>
    </location>
</feature>
<dbReference type="InterPro" id="IPR040976">
    <property type="entry name" value="Pkinase_fungal"/>
</dbReference>
<dbReference type="PANTHER" id="PTHR38248">
    <property type="entry name" value="FUNK1 6"/>
    <property type="match status" value="1"/>
</dbReference>
<organism evidence="3 4">
    <name type="scientific">Coniophora puteana (strain RWD-64-598)</name>
    <name type="common">Brown rot fungus</name>
    <dbReference type="NCBI Taxonomy" id="741705"/>
    <lineage>
        <taxon>Eukaryota</taxon>
        <taxon>Fungi</taxon>
        <taxon>Dikarya</taxon>
        <taxon>Basidiomycota</taxon>
        <taxon>Agaricomycotina</taxon>
        <taxon>Agaricomycetes</taxon>
        <taxon>Agaricomycetidae</taxon>
        <taxon>Boletales</taxon>
        <taxon>Coniophorineae</taxon>
        <taxon>Coniophoraceae</taxon>
        <taxon>Coniophora</taxon>
    </lineage>
</organism>
<evidence type="ECO:0000256" key="1">
    <source>
        <dbReference type="SAM" id="MobiDB-lite"/>
    </source>
</evidence>
<sequence>MRMWRFERSHVCVSKKFDFHENPKPFLKFLLYILFSSPQELGFDPTVRRYIKRVPKGVDPPSSGASSYRYEIAYRYQVGEKFFLTEGPPISEEAAYWVASRATRVWRVREMFFPNPGDETVYTLGDLKALKDTYLFDDAVLERDIRDQIMESLKGVAEVNIENAARYFMDYELDEVVRLPSEDEKWVEDDLTSCTDANVRAFYTPDSIGHGPNALPESQRASTSQRDSSRPTPTDSQAGASGGQTKPAETCWDNLQYHRRKHVRTVFSQVCQSIYELDNWATFIRCMKNLTEELNYMRLAGWVHRDISGGNCLWHPEAEQGKLTDLEYARPYKHSCKLPYDPRTGTPAFMAVEYQRREYLYTTRIGDVPLPVLWDEGENDDNDSEEILAQRLAFTYHFYHDLESLIWLYPWAACFRPPRCLSPESVEPLAKTLRVEGSRYFNCGIESNEARVSTVKDALDTNFFITQPLLDIYFRGSGCRFLLSGLDVVRPLAHAYKHLQSLQLDDKLPNGTAIWNASQFTEVLYNAFLTGFSKIEEEMKRRKDIFPMHHISNR</sequence>
<dbReference type="GeneID" id="19211943"/>
<dbReference type="RefSeq" id="XP_007765794.1">
    <property type="nucleotide sequence ID" value="XM_007767604.1"/>
</dbReference>
<name>A0A5M3MY49_CONPW</name>
<evidence type="ECO:0000313" key="4">
    <source>
        <dbReference type="Proteomes" id="UP000053558"/>
    </source>
</evidence>
<dbReference type="KEGG" id="cput:CONPUDRAFT_99596"/>
<dbReference type="AlphaFoldDB" id="A0A5M3MY49"/>
<dbReference type="Pfam" id="PF17667">
    <property type="entry name" value="Pkinase_fungal"/>
    <property type="match status" value="1"/>
</dbReference>
<dbReference type="SUPFAM" id="SSF56112">
    <property type="entry name" value="Protein kinase-like (PK-like)"/>
    <property type="match status" value="1"/>
</dbReference>
<proteinExistence type="predicted"/>
<feature type="region of interest" description="Disordered" evidence="1">
    <location>
        <begin position="205"/>
        <end position="247"/>
    </location>
</feature>
<evidence type="ECO:0000259" key="2">
    <source>
        <dbReference type="Pfam" id="PF17667"/>
    </source>
</evidence>